<evidence type="ECO:0000313" key="2">
    <source>
        <dbReference type="EMBL" id="KAF4461455.1"/>
    </source>
</evidence>
<keyword evidence="3" id="KW-1185">Reference proteome</keyword>
<accession>A0A8H4L1R3</accession>
<protein>
    <submittedName>
        <fullName evidence="2">Uncharacterized protein</fullName>
    </submittedName>
</protein>
<dbReference type="EMBL" id="JAADYS010001717">
    <property type="protein sequence ID" value="KAF4461455.1"/>
    <property type="molecule type" value="Genomic_DNA"/>
</dbReference>
<organism evidence="2 3">
    <name type="scientific">Fusarium albosuccineum</name>
    <dbReference type="NCBI Taxonomy" id="1237068"/>
    <lineage>
        <taxon>Eukaryota</taxon>
        <taxon>Fungi</taxon>
        <taxon>Dikarya</taxon>
        <taxon>Ascomycota</taxon>
        <taxon>Pezizomycotina</taxon>
        <taxon>Sordariomycetes</taxon>
        <taxon>Hypocreomycetidae</taxon>
        <taxon>Hypocreales</taxon>
        <taxon>Nectriaceae</taxon>
        <taxon>Fusarium</taxon>
        <taxon>Fusarium decemcellulare species complex</taxon>
    </lineage>
</organism>
<sequence>MATPNQQDKRDTRARSDQSMILMLQHLQRITPPPTQGASTRRFRPRSTRSARSPRPASSIRRTRSRRVHPPALSATRSSGRRFGNNLFWLPSQVTEAQLSDPATRIVLNTPDMTLIACAVNGGTTYYFGVRPCRRSRAQW</sequence>
<reference evidence="2 3" key="1">
    <citation type="submission" date="2020-01" db="EMBL/GenBank/DDBJ databases">
        <title>Identification and distribution of gene clusters putatively required for synthesis of sphingolipid metabolism inhibitors in phylogenetically diverse species of the filamentous fungus Fusarium.</title>
        <authorList>
            <person name="Kim H.-S."/>
            <person name="Busman M."/>
            <person name="Brown D.W."/>
            <person name="Divon H."/>
            <person name="Uhlig S."/>
            <person name="Proctor R.H."/>
        </authorList>
    </citation>
    <scope>NUCLEOTIDE SEQUENCE [LARGE SCALE GENOMIC DNA]</scope>
    <source>
        <strain evidence="2 3">NRRL 20459</strain>
    </source>
</reference>
<evidence type="ECO:0000256" key="1">
    <source>
        <dbReference type="SAM" id="MobiDB-lite"/>
    </source>
</evidence>
<evidence type="ECO:0000313" key="3">
    <source>
        <dbReference type="Proteomes" id="UP000554235"/>
    </source>
</evidence>
<feature type="compositionally biased region" description="Low complexity" evidence="1">
    <location>
        <begin position="50"/>
        <end position="60"/>
    </location>
</feature>
<gene>
    <name evidence="2" type="ORF">FALBO_11749</name>
</gene>
<dbReference type="AlphaFoldDB" id="A0A8H4L1R3"/>
<comment type="caution">
    <text evidence="2">The sequence shown here is derived from an EMBL/GenBank/DDBJ whole genome shotgun (WGS) entry which is preliminary data.</text>
</comment>
<feature type="region of interest" description="Disordered" evidence="1">
    <location>
        <begin position="27"/>
        <end position="79"/>
    </location>
</feature>
<dbReference type="Proteomes" id="UP000554235">
    <property type="component" value="Unassembled WGS sequence"/>
</dbReference>
<proteinExistence type="predicted"/>
<name>A0A8H4L1R3_9HYPO</name>